<dbReference type="EMBL" id="SNSC02000016">
    <property type="protein sequence ID" value="TID17515.1"/>
    <property type="molecule type" value="Genomic_DNA"/>
</dbReference>
<evidence type="ECO:0000313" key="2">
    <source>
        <dbReference type="Proteomes" id="UP000298493"/>
    </source>
</evidence>
<evidence type="ECO:0000313" key="1">
    <source>
        <dbReference type="EMBL" id="TID17515.1"/>
    </source>
</evidence>
<keyword evidence="2" id="KW-1185">Reference proteome</keyword>
<protein>
    <submittedName>
        <fullName evidence="1">Uncharacterized protein</fullName>
    </submittedName>
</protein>
<comment type="caution">
    <text evidence="1">The sequence shown here is derived from an EMBL/GenBank/DDBJ whole genome shotgun (WGS) entry which is preliminary data.</text>
</comment>
<organism evidence="1 2">
    <name type="scientific">Venturia nashicola</name>
    <dbReference type="NCBI Taxonomy" id="86259"/>
    <lineage>
        <taxon>Eukaryota</taxon>
        <taxon>Fungi</taxon>
        <taxon>Dikarya</taxon>
        <taxon>Ascomycota</taxon>
        <taxon>Pezizomycotina</taxon>
        <taxon>Dothideomycetes</taxon>
        <taxon>Pleosporomycetidae</taxon>
        <taxon>Venturiales</taxon>
        <taxon>Venturiaceae</taxon>
        <taxon>Venturia</taxon>
    </lineage>
</organism>
<accession>A0A4Z1P0J1</accession>
<proteinExistence type="predicted"/>
<dbReference type="Proteomes" id="UP000298493">
    <property type="component" value="Unassembled WGS sequence"/>
</dbReference>
<name>A0A4Z1P0J1_9PEZI</name>
<reference evidence="1 2" key="1">
    <citation type="submission" date="2019-04" db="EMBL/GenBank/DDBJ databases">
        <title>High contiguity whole genome sequence and gene annotation resource for two Venturia nashicola isolates.</title>
        <authorList>
            <person name="Prokchorchik M."/>
            <person name="Won K."/>
            <person name="Lee Y."/>
            <person name="Choi E.D."/>
            <person name="Segonzac C."/>
            <person name="Sohn K.H."/>
        </authorList>
    </citation>
    <scope>NUCLEOTIDE SEQUENCE [LARGE SCALE GENOMIC DNA]</scope>
    <source>
        <strain evidence="1 2">PRI2</strain>
    </source>
</reference>
<sequence>MSNETGYLINPAVGSFREKPKWEAKADKFLASIPQPSEWAGAIAKCSSAASVSNANASNMVVLYCANLPRKRTMLGRMEEYIKDVGKSDILRKAKQLVFLAVCAVIRSISGHSRQQINEIVRVLYPSIAARTCEARYQGIKWIGAMCTELFPIWGPNCHDIFLLFGVDAKDYTQLRSSQANSIRLLKQHLAIPDWQGMTNTEHWSYFCLPCVVWQLVGPLLKVNLDDVCNVLEYRGAVAEHAKLYQTTITSIAAAKASYIMAEWESTLVTKDTCVEYAQMKVAWFSIEEFRSFK</sequence>
<gene>
    <name evidence="1" type="ORF">E6O75_ATG08261</name>
</gene>
<dbReference type="AlphaFoldDB" id="A0A4Z1P0J1"/>